<dbReference type="GeneID" id="70135164"/>
<sequence length="181" mass="22329">MVKIPAPPDPRKLLPRNADPEHRGMRKELEKKHGYGYTEPLILGLLGIGLVWNIENQVAKHEERKDEAERKEKEREERRRRRREEQSRSGTWHQGDERNDRSSMNRHDDRERSREYRDESRRGGHRDESRRGDFRDEPRRLDYRDYEYRGYRDQYNDQRNDYRYADRRDGSVRRSNRRDSF</sequence>
<dbReference type="Proteomes" id="UP000758603">
    <property type="component" value="Unassembled WGS sequence"/>
</dbReference>
<feature type="compositionally biased region" description="Basic and acidic residues" evidence="1">
    <location>
        <begin position="94"/>
        <end position="181"/>
    </location>
</feature>
<reference evidence="2" key="1">
    <citation type="journal article" date="2021" name="Nat. Commun.">
        <title>Genetic determinants of endophytism in the Arabidopsis root mycobiome.</title>
        <authorList>
            <person name="Mesny F."/>
            <person name="Miyauchi S."/>
            <person name="Thiergart T."/>
            <person name="Pickel B."/>
            <person name="Atanasova L."/>
            <person name="Karlsson M."/>
            <person name="Huettel B."/>
            <person name="Barry K.W."/>
            <person name="Haridas S."/>
            <person name="Chen C."/>
            <person name="Bauer D."/>
            <person name="Andreopoulos W."/>
            <person name="Pangilinan J."/>
            <person name="LaButti K."/>
            <person name="Riley R."/>
            <person name="Lipzen A."/>
            <person name="Clum A."/>
            <person name="Drula E."/>
            <person name="Henrissat B."/>
            <person name="Kohler A."/>
            <person name="Grigoriev I.V."/>
            <person name="Martin F.M."/>
            <person name="Hacquard S."/>
        </authorList>
    </citation>
    <scope>NUCLEOTIDE SEQUENCE</scope>
    <source>
        <strain evidence="2">MPI-SDFR-AT-0073</strain>
    </source>
</reference>
<dbReference type="EMBL" id="JAGPXC010000001">
    <property type="protein sequence ID" value="KAH6659779.1"/>
    <property type="molecule type" value="Genomic_DNA"/>
</dbReference>
<protein>
    <submittedName>
        <fullName evidence="2">Uncharacterized protein</fullName>
    </submittedName>
</protein>
<organism evidence="2 3">
    <name type="scientific">Truncatella angustata</name>
    <dbReference type="NCBI Taxonomy" id="152316"/>
    <lineage>
        <taxon>Eukaryota</taxon>
        <taxon>Fungi</taxon>
        <taxon>Dikarya</taxon>
        <taxon>Ascomycota</taxon>
        <taxon>Pezizomycotina</taxon>
        <taxon>Sordariomycetes</taxon>
        <taxon>Xylariomycetidae</taxon>
        <taxon>Amphisphaeriales</taxon>
        <taxon>Sporocadaceae</taxon>
        <taxon>Truncatella</taxon>
    </lineage>
</organism>
<feature type="compositionally biased region" description="Basic and acidic residues" evidence="1">
    <location>
        <begin position="58"/>
        <end position="87"/>
    </location>
</feature>
<dbReference type="RefSeq" id="XP_045963910.1">
    <property type="nucleotide sequence ID" value="XM_046106273.1"/>
</dbReference>
<proteinExistence type="predicted"/>
<accession>A0A9P9A4D2</accession>
<dbReference type="AlphaFoldDB" id="A0A9P9A4D2"/>
<gene>
    <name evidence="2" type="ORF">BKA67DRAFT_652995</name>
</gene>
<feature type="region of interest" description="Disordered" evidence="1">
    <location>
        <begin position="58"/>
        <end position="181"/>
    </location>
</feature>
<name>A0A9P9A4D2_9PEZI</name>
<evidence type="ECO:0000256" key="1">
    <source>
        <dbReference type="SAM" id="MobiDB-lite"/>
    </source>
</evidence>
<comment type="caution">
    <text evidence="2">The sequence shown here is derived from an EMBL/GenBank/DDBJ whole genome shotgun (WGS) entry which is preliminary data.</text>
</comment>
<feature type="compositionally biased region" description="Basic and acidic residues" evidence="1">
    <location>
        <begin position="18"/>
        <end position="33"/>
    </location>
</feature>
<evidence type="ECO:0000313" key="2">
    <source>
        <dbReference type="EMBL" id="KAH6659779.1"/>
    </source>
</evidence>
<dbReference type="OrthoDB" id="5239180at2759"/>
<keyword evidence="3" id="KW-1185">Reference proteome</keyword>
<feature type="region of interest" description="Disordered" evidence="1">
    <location>
        <begin position="1"/>
        <end position="36"/>
    </location>
</feature>
<evidence type="ECO:0000313" key="3">
    <source>
        <dbReference type="Proteomes" id="UP000758603"/>
    </source>
</evidence>